<reference evidence="2 3" key="1">
    <citation type="submission" date="2024-04" db="EMBL/GenBank/DDBJ databases">
        <title>Tritrichomonas musculus Genome.</title>
        <authorList>
            <person name="Alves-Ferreira E."/>
            <person name="Grigg M."/>
            <person name="Lorenzi H."/>
            <person name="Galac M."/>
        </authorList>
    </citation>
    <scope>NUCLEOTIDE SEQUENCE [LARGE SCALE GENOMIC DNA]</scope>
    <source>
        <strain evidence="2 3">EAF2021</strain>
    </source>
</reference>
<dbReference type="Gene3D" id="3.20.20.80">
    <property type="entry name" value="Glycosidases"/>
    <property type="match status" value="1"/>
</dbReference>
<dbReference type="InterPro" id="IPR039514">
    <property type="entry name" value="6GAL-like"/>
</dbReference>
<proteinExistence type="predicted"/>
<evidence type="ECO:0000259" key="1">
    <source>
        <dbReference type="Pfam" id="PF14587"/>
    </source>
</evidence>
<keyword evidence="3" id="KW-1185">Reference proteome</keyword>
<dbReference type="InterPro" id="IPR039743">
    <property type="entry name" value="6GAL/EXGAL"/>
</dbReference>
<dbReference type="InterPro" id="IPR013780">
    <property type="entry name" value="Glyco_hydro_b"/>
</dbReference>
<organism evidence="2 3">
    <name type="scientific">Tritrichomonas musculus</name>
    <dbReference type="NCBI Taxonomy" id="1915356"/>
    <lineage>
        <taxon>Eukaryota</taxon>
        <taxon>Metamonada</taxon>
        <taxon>Parabasalia</taxon>
        <taxon>Tritrichomonadida</taxon>
        <taxon>Tritrichomonadidae</taxon>
        <taxon>Tritrichomonas</taxon>
    </lineage>
</organism>
<dbReference type="Proteomes" id="UP001470230">
    <property type="component" value="Unassembled WGS sequence"/>
</dbReference>
<dbReference type="Pfam" id="PF14587">
    <property type="entry name" value="Glyco_hydr_30_2"/>
    <property type="match status" value="1"/>
</dbReference>
<dbReference type="EMBL" id="JAPFFF010000010">
    <property type="protein sequence ID" value="KAK8880897.1"/>
    <property type="molecule type" value="Genomic_DNA"/>
</dbReference>
<feature type="domain" description="Endo-beta-1,6-galactanase-like" evidence="1">
    <location>
        <begin position="10"/>
        <end position="368"/>
    </location>
</feature>
<dbReference type="InterPro" id="IPR017853">
    <property type="entry name" value="GH"/>
</dbReference>
<dbReference type="PANTHER" id="PTHR42767:SF1">
    <property type="entry name" value="ENDO-BETA-1,6-GALACTANASE-LIKE DOMAIN-CONTAINING PROTEIN"/>
    <property type="match status" value="1"/>
</dbReference>
<accession>A0ABR2JPU5</accession>
<evidence type="ECO:0000313" key="3">
    <source>
        <dbReference type="Proteomes" id="UP001470230"/>
    </source>
</evidence>
<name>A0ABR2JPU5_9EUKA</name>
<comment type="caution">
    <text evidence="2">The sequence shown here is derived from an EMBL/GenBank/DDBJ whole genome shotgun (WGS) entry which is preliminary data.</text>
</comment>
<evidence type="ECO:0000313" key="2">
    <source>
        <dbReference type="EMBL" id="KAK8880897.1"/>
    </source>
</evidence>
<dbReference type="PANTHER" id="PTHR42767">
    <property type="entry name" value="ENDO-BETA-1,6-GALACTANASE"/>
    <property type="match status" value="1"/>
</dbReference>
<dbReference type="Gene3D" id="2.60.40.1180">
    <property type="entry name" value="Golgi alpha-mannosidase II"/>
    <property type="match status" value="1"/>
</dbReference>
<protein>
    <recommendedName>
        <fullName evidence="1">Endo-beta-1,6-galactanase-like domain-containing protein</fullName>
    </recommendedName>
</protein>
<dbReference type="SUPFAM" id="SSF51445">
    <property type="entry name" value="(Trans)glycosidases"/>
    <property type="match status" value="1"/>
</dbReference>
<sequence>MILAFTFLSSMIINITQKYQTMSGFSASDAWIPNNIGKYWNESEKESIAELLFSTEIKDHQPKGIGLSMWRFDIGGCTADQGDSSDIQDINRRAECFFNERLQYDFESKHIGQKYFLEKAYNYGCRIFVLFSNSPPVYYTYNGKGYSNKGAYSNLKPEYYQSFAQYLADSAYYFEKRKGIPISFISPVNEPQWNWDGPTQEGTAWQNYEIATLVRELNTAIENRRLETKILIAEAGDWTYTYDYVKEENRSQVMDNFFNPTFHNGYNYVGNLTKVAKTIGGHSYWTDTKWDTLVSTREKIHKKAAELGLSVFQTEWSMLSSSYDKDEFPGFDKATEIDVALYMTKVIHNDLTVANAESWSYWTSVDYADDKGRYHLVRLILDQSGDIKISGSHVASKTLWALGQFSRFVLPGYRRVDAKLDDANKHFFGSAYVDKDETMLVIVISNCKDAEKTVDLKLLGIEGRKVKSVKCYTTSENENLFERDVEKTDEVVIKGKSIDTFVFEFE</sequence>
<gene>
    <name evidence="2" type="ORF">M9Y10_003596</name>
</gene>